<dbReference type="RefSeq" id="WP_263721007.1">
    <property type="nucleotide sequence ID" value="NZ_JAOWLA010000005.1"/>
</dbReference>
<gene>
    <name evidence="1" type="ORF">OE647_07020</name>
</gene>
<dbReference type="InterPro" id="IPR008727">
    <property type="entry name" value="PAAR_motif"/>
</dbReference>
<evidence type="ECO:0000313" key="2">
    <source>
        <dbReference type="Proteomes" id="UP001652503"/>
    </source>
</evidence>
<sequence>MGFPQARLTDLHACMAPSIPPPPVLPVPLPIVAPGAPTVLVGCLPAARLTDNTAAVPPHPIIKGSATVLICSLPAARVLDNCACGGPITLGCFTVLTGG</sequence>
<accession>A0ABT2Z032</accession>
<proteinExistence type="predicted"/>
<evidence type="ECO:0000313" key="1">
    <source>
        <dbReference type="EMBL" id="MCV2864491.1"/>
    </source>
</evidence>
<protein>
    <submittedName>
        <fullName evidence="1">PAAR domain-containing protein</fullName>
    </submittedName>
</protein>
<reference evidence="1 2" key="1">
    <citation type="submission" date="2022-10" db="EMBL/GenBank/DDBJ databases">
        <title>Defluviimonas sp. nov., isolated from ocean surface water.</title>
        <authorList>
            <person name="He W."/>
            <person name="Wang L."/>
            <person name="Zhang D.-F."/>
        </authorList>
    </citation>
    <scope>NUCLEOTIDE SEQUENCE [LARGE SCALE GENOMIC DNA]</scope>
    <source>
        <strain evidence="1 2">WL0075</strain>
    </source>
</reference>
<comment type="caution">
    <text evidence="1">The sequence shown here is derived from an EMBL/GenBank/DDBJ whole genome shotgun (WGS) entry which is preliminary data.</text>
</comment>
<dbReference type="Gene3D" id="2.60.200.60">
    <property type="match status" value="2"/>
</dbReference>
<name>A0ABT2Z032_9RHOB</name>
<organism evidence="1 2">
    <name type="scientific">Albidovulum sediminicola</name>
    <dbReference type="NCBI Taxonomy" id="2984331"/>
    <lineage>
        <taxon>Bacteria</taxon>
        <taxon>Pseudomonadati</taxon>
        <taxon>Pseudomonadota</taxon>
        <taxon>Alphaproteobacteria</taxon>
        <taxon>Rhodobacterales</taxon>
        <taxon>Paracoccaceae</taxon>
        <taxon>Albidovulum</taxon>
    </lineage>
</organism>
<dbReference type="Pfam" id="PF05488">
    <property type="entry name" value="PAAR_motif"/>
    <property type="match status" value="1"/>
</dbReference>
<keyword evidence="2" id="KW-1185">Reference proteome</keyword>
<dbReference type="Proteomes" id="UP001652503">
    <property type="component" value="Unassembled WGS sequence"/>
</dbReference>
<dbReference type="EMBL" id="JAOWLA010000005">
    <property type="protein sequence ID" value="MCV2864491.1"/>
    <property type="molecule type" value="Genomic_DNA"/>
</dbReference>